<feature type="compositionally biased region" description="Low complexity" evidence="9">
    <location>
        <begin position="443"/>
        <end position="455"/>
    </location>
</feature>
<keyword evidence="5" id="KW-0677">Repeat</keyword>
<dbReference type="PROSITE" id="PS50023">
    <property type="entry name" value="LIM_DOMAIN_2"/>
    <property type="match status" value="1"/>
</dbReference>
<sequence>MLVFCGHSGLGPAHTKPKQAQCGLAQARPTALGSLRALLCGCDLAQGGFFMKNGEYLCTLDYQRLHGTRCNGCGDFVEGEVVTALGKTYHPTCFVCTVCKDGSPYCEKDYQIHFGVQCEACRQFITGKVLEAGDKHYHPSCARCSRCNQMFTEGEEMYLQETTSTSQKQQSTKPWEMFEMLTFFKACFKTSPSDSKVKIKSQAAWQHPKGKPSPFDIFYPQSQIQSRGPGGSRQGLRPLGSREPTRSSSESICSRPGSSIPGSPGHTIYAKVDNEIIDYKDLAAIPRVKAIYDIERPDMISYESLHSTSSTLERQGRHSPGEPVRASGSSPTRGRATSPRTLSPTPSAEGCYDMRERIIQRSTSQGSIGSPVYHRHNYIPPLSKSPQHFHRPVFLFPERLAGMLKLCSSLRTSTSNSDTRPTSPFRHHFLPHNKDSFCIGTEPSSGRSSPLSSRPATPTLSLTPKHFHIPALHLLKAYERPSLIVQFPQNTDSDSAALAAQSKSADDIIKSSKFPAAHAPRPDETPKIETDYWPCPPSLAALGSDGRSRSRDEEEEEQLKRRQLQEEHLSKIQSGLGKLILKEEMEKEMNRERYVRSVAAQRFDSQYANCTTDSQTVKTSSLPGYGRNGLHRPQSTELSQYNSYGDVCGGQRDFKVYPYEMLTVTNRGRTKLPKDVDRTRLERHLAPETFFDIFGMEIHEFDRLPLWKRNDMKKKAKLF</sequence>
<evidence type="ECO:0000256" key="3">
    <source>
        <dbReference type="ARBA" id="ARBA00022553"/>
    </source>
</evidence>
<dbReference type="SUPFAM" id="SSF57716">
    <property type="entry name" value="Glucocorticoid receptor-like (DNA-binding domain)"/>
    <property type="match status" value="3"/>
</dbReference>
<dbReference type="InterPro" id="IPR001781">
    <property type="entry name" value="Znf_LIM"/>
</dbReference>
<feature type="compositionally biased region" description="Basic and acidic residues" evidence="9">
    <location>
        <begin position="520"/>
        <end position="530"/>
    </location>
</feature>
<dbReference type="GO" id="GO:0046872">
    <property type="term" value="F:metal ion binding"/>
    <property type="evidence" value="ECO:0007669"/>
    <property type="project" value="UniProtKB-KW"/>
</dbReference>
<organism evidence="12 13">
    <name type="scientific">Anabarilius grahami</name>
    <name type="common">Kanglang fish</name>
    <name type="synonym">Barilius grahami</name>
    <dbReference type="NCBI Taxonomy" id="495550"/>
    <lineage>
        <taxon>Eukaryota</taxon>
        <taxon>Metazoa</taxon>
        <taxon>Chordata</taxon>
        <taxon>Craniata</taxon>
        <taxon>Vertebrata</taxon>
        <taxon>Euteleostomi</taxon>
        <taxon>Actinopterygii</taxon>
        <taxon>Neopterygii</taxon>
        <taxon>Teleostei</taxon>
        <taxon>Ostariophysi</taxon>
        <taxon>Cypriniformes</taxon>
        <taxon>Xenocyprididae</taxon>
        <taxon>Xenocypridinae</taxon>
        <taxon>Xenocypridinae incertae sedis</taxon>
        <taxon>Anabarilius</taxon>
    </lineage>
</organism>
<dbReference type="GO" id="GO:0051015">
    <property type="term" value="F:actin filament binding"/>
    <property type="evidence" value="ECO:0007669"/>
    <property type="project" value="TreeGrafter"/>
</dbReference>
<evidence type="ECO:0000256" key="6">
    <source>
        <dbReference type="ARBA" id="ARBA00022833"/>
    </source>
</evidence>
<feature type="region of interest" description="Disordered" evidence="9">
    <location>
        <begin position="306"/>
        <end position="351"/>
    </location>
</feature>
<feature type="compositionally biased region" description="Basic and acidic residues" evidence="9">
    <location>
        <begin position="546"/>
        <end position="568"/>
    </location>
</feature>
<keyword evidence="3" id="KW-0597">Phosphoprotein</keyword>
<evidence type="ECO:0000256" key="7">
    <source>
        <dbReference type="ARBA" id="ARBA00023038"/>
    </source>
</evidence>
<keyword evidence="13" id="KW-1185">Reference proteome</keyword>
<dbReference type="PANTHER" id="PTHR24213">
    <property type="entry name" value="ACTIN-BINDING LIM PROTEIN"/>
    <property type="match status" value="1"/>
</dbReference>
<keyword evidence="4 8" id="KW-0479">Metal-binding</keyword>
<dbReference type="InterPro" id="IPR051618">
    <property type="entry name" value="Actin-binding_LIM"/>
</dbReference>
<dbReference type="InterPro" id="IPR032402">
    <property type="entry name" value="AbLIM_anchor"/>
</dbReference>
<evidence type="ECO:0000259" key="11">
    <source>
        <dbReference type="PROSITE" id="PS51089"/>
    </source>
</evidence>
<keyword evidence="2" id="KW-0963">Cytoplasm</keyword>
<evidence type="ECO:0000313" key="13">
    <source>
        <dbReference type="Proteomes" id="UP000281406"/>
    </source>
</evidence>
<evidence type="ECO:0000259" key="10">
    <source>
        <dbReference type="PROSITE" id="PS50023"/>
    </source>
</evidence>
<dbReference type="GO" id="GO:0030032">
    <property type="term" value="P:lamellipodium assembly"/>
    <property type="evidence" value="ECO:0007669"/>
    <property type="project" value="TreeGrafter"/>
</dbReference>
<evidence type="ECO:0000256" key="1">
    <source>
        <dbReference type="ARBA" id="ARBA00004496"/>
    </source>
</evidence>
<dbReference type="Pfam" id="PF02209">
    <property type="entry name" value="VHP"/>
    <property type="match status" value="1"/>
</dbReference>
<dbReference type="InterPro" id="IPR036886">
    <property type="entry name" value="Villin_headpiece_dom_sf"/>
</dbReference>
<evidence type="ECO:0000256" key="4">
    <source>
        <dbReference type="ARBA" id="ARBA00022723"/>
    </source>
</evidence>
<dbReference type="GO" id="GO:0001725">
    <property type="term" value="C:stress fiber"/>
    <property type="evidence" value="ECO:0007669"/>
    <property type="project" value="TreeGrafter"/>
</dbReference>
<evidence type="ECO:0000256" key="8">
    <source>
        <dbReference type="PROSITE-ProRule" id="PRU00125"/>
    </source>
</evidence>
<dbReference type="SMART" id="SM00153">
    <property type="entry name" value="VHP"/>
    <property type="match status" value="1"/>
</dbReference>
<name>A0A3N0XND1_ANAGA</name>
<dbReference type="GO" id="GO:0060271">
    <property type="term" value="P:cilium assembly"/>
    <property type="evidence" value="ECO:0007669"/>
    <property type="project" value="TreeGrafter"/>
</dbReference>
<dbReference type="GO" id="GO:0007010">
    <property type="term" value="P:cytoskeleton organization"/>
    <property type="evidence" value="ECO:0007669"/>
    <property type="project" value="InterPro"/>
</dbReference>
<dbReference type="PROSITE" id="PS51089">
    <property type="entry name" value="HP"/>
    <property type="match status" value="1"/>
</dbReference>
<gene>
    <name evidence="12" type="ORF">DPX16_22115</name>
</gene>
<evidence type="ECO:0000256" key="2">
    <source>
        <dbReference type="ARBA" id="ARBA00022490"/>
    </source>
</evidence>
<dbReference type="Proteomes" id="UP000281406">
    <property type="component" value="Unassembled WGS sequence"/>
</dbReference>
<feature type="domain" description="HP" evidence="11">
    <location>
        <begin position="651"/>
        <end position="719"/>
    </location>
</feature>
<feature type="region of interest" description="Disordered" evidence="9">
    <location>
        <begin position="199"/>
        <end position="266"/>
    </location>
</feature>
<dbReference type="PROSITE" id="PS00478">
    <property type="entry name" value="LIM_DOMAIN_1"/>
    <property type="match status" value="1"/>
</dbReference>
<dbReference type="Gene3D" id="2.10.110.10">
    <property type="entry name" value="Cysteine Rich Protein"/>
    <property type="match status" value="2"/>
</dbReference>
<dbReference type="Gene3D" id="1.10.950.10">
    <property type="entry name" value="Villin headpiece domain"/>
    <property type="match status" value="1"/>
</dbReference>
<dbReference type="Pfam" id="PF00412">
    <property type="entry name" value="LIM"/>
    <property type="match status" value="2"/>
</dbReference>
<evidence type="ECO:0000256" key="5">
    <source>
        <dbReference type="ARBA" id="ARBA00022737"/>
    </source>
</evidence>
<dbReference type="OrthoDB" id="1746725at2759"/>
<accession>A0A3N0XND1</accession>
<evidence type="ECO:0000256" key="9">
    <source>
        <dbReference type="SAM" id="MobiDB-lite"/>
    </source>
</evidence>
<reference evidence="12 13" key="1">
    <citation type="submission" date="2018-10" db="EMBL/GenBank/DDBJ databases">
        <title>Genome assembly for a Yunnan-Guizhou Plateau 3E fish, Anabarilius grahami (Regan), and its evolutionary and genetic applications.</title>
        <authorList>
            <person name="Jiang W."/>
        </authorList>
    </citation>
    <scope>NUCLEOTIDE SEQUENCE [LARGE SCALE GENOMIC DNA]</scope>
    <source>
        <strain evidence="12">AG-KIZ</strain>
        <tissue evidence="12">Muscle</tissue>
    </source>
</reference>
<dbReference type="FunFam" id="1.10.950.10:FF:000001">
    <property type="entry name" value="actin-binding LIM protein 1 isoform X2"/>
    <property type="match status" value="1"/>
</dbReference>
<dbReference type="InterPro" id="IPR003128">
    <property type="entry name" value="Villin_headpiece"/>
</dbReference>
<keyword evidence="7 8" id="KW-0440">LIM domain</keyword>
<proteinExistence type="predicted"/>
<feature type="region of interest" description="Disordered" evidence="9">
    <location>
        <begin position="436"/>
        <end position="459"/>
    </location>
</feature>
<dbReference type="GO" id="GO:0005737">
    <property type="term" value="C:cytoplasm"/>
    <property type="evidence" value="ECO:0007669"/>
    <property type="project" value="UniProtKB-SubCell"/>
</dbReference>
<dbReference type="FunFam" id="2.10.110.10:FF:000003">
    <property type="entry name" value="actin-binding LIM protein 1 isoform X1"/>
    <property type="match status" value="2"/>
</dbReference>
<dbReference type="AlphaFoldDB" id="A0A3N0XND1"/>
<dbReference type="Pfam" id="PF16182">
    <property type="entry name" value="AbLIM_anchor"/>
    <property type="match status" value="1"/>
</dbReference>
<comment type="caution">
    <text evidence="12">The sequence shown here is derived from an EMBL/GenBank/DDBJ whole genome shotgun (WGS) entry which is preliminary data.</text>
</comment>
<dbReference type="SUPFAM" id="SSF47050">
    <property type="entry name" value="VHP, Villin headpiece domain"/>
    <property type="match status" value="1"/>
</dbReference>
<feature type="compositionally biased region" description="Low complexity" evidence="9">
    <location>
        <begin position="256"/>
        <end position="265"/>
    </location>
</feature>
<dbReference type="PANTHER" id="PTHR24213:SF18">
    <property type="entry name" value="ACTIN-BINDING LIM PROTEIN 1"/>
    <property type="match status" value="1"/>
</dbReference>
<evidence type="ECO:0000313" key="12">
    <source>
        <dbReference type="EMBL" id="ROI81880.1"/>
    </source>
</evidence>
<feature type="domain" description="LIM zinc-binding" evidence="10">
    <location>
        <begin position="68"/>
        <end position="128"/>
    </location>
</feature>
<dbReference type="SMART" id="SM00132">
    <property type="entry name" value="LIM"/>
    <property type="match status" value="2"/>
</dbReference>
<comment type="subcellular location">
    <subcellularLocation>
        <location evidence="1">Cytoplasm</location>
    </subcellularLocation>
</comment>
<protein>
    <submittedName>
        <fullName evidence="12">Actin-binding LIM protein 1</fullName>
    </submittedName>
</protein>
<feature type="region of interest" description="Disordered" evidence="9">
    <location>
        <begin position="511"/>
        <end position="568"/>
    </location>
</feature>
<keyword evidence="6 8" id="KW-0862">Zinc</keyword>
<dbReference type="EMBL" id="RJVU01067793">
    <property type="protein sequence ID" value="ROI81880.1"/>
    <property type="molecule type" value="Genomic_DNA"/>
</dbReference>